<reference evidence="2 3" key="1">
    <citation type="submission" date="2020-03" db="EMBL/GenBank/DDBJ databases">
        <title>Soil Listeria distribution.</title>
        <authorList>
            <person name="Liao J."/>
            <person name="Wiedmann M."/>
        </authorList>
    </citation>
    <scope>NUCLEOTIDE SEQUENCE [LARGE SCALE GENOMIC DNA]</scope>
    <source>
        <strain evidence="2 3">FSL L7-1547</strain>
    </source>
</reference>
<organism evidence="2 3">
    <name type="scientific">Listeria booriae</name>
    <dbReference type="NCBI Taxonomy" id="1552123"/>
    <lineage>
        <taxon>Bacteria</taxon>
        <taxon>Bacillati</taxon>
        <taxon>Bacillota</taxon>
        <taxon>Bacilli</taxon>
        <taxon>Bacillales</taxon>
        <taxon>Listeriaceae</taxon>
        <taxon>Listeria</taxon>
    </lineage>
</organism>
<comment type="caution">
    <text evidence="2">The sequence shown here is derived from an EMBL/GenBank/DDBJ whole genome shotgun (WGS) entry which is preliminary data.</text>
</comment>
<evidence type="ECO:0000313" key="2">
    <source>
        <dbReference type="EMBL" id="MBC1492228.1"/>
    </source>
</evidence>
<evidence type="ECO:0000313" key="3">
    <source>
        <dbReference type="Proteomes" id="UP000533953"/>
    </source>
</evidence>
<gene>
    <name evidence="2" type="ORF">HCI99_10300</name>
</gene>
<sequence length="141" mass="17089">MDEFDQLTQRIRHQENRASECQLEIRSLRMKLEQLHIALDKQRQAQDKFLEFQYRRKRQYQNMYDITGQMRFARSQAIRVLDILHSNQSLRTEHLLEDALQKIRLEIEKTEQEIARNQTMIGDCDLLIGQLYQQRTLVLNE</sequence>
<name>A0A7X1CC93_9LIST</name>
<accession>A0A7X1CC93</accession>
<protein>
    <submittedName>
        <fullName evidence="2">Uncharacterized protein</fullName>
    </submittedName>
</protein>
<dbReference type="Proteomes" id="UP000533953">
    <property type="component" value="Unassembled WGS sequence"/>
</dbReference>
<keyword evidence="1" id="KW-0175">Coiled coil</keyword>
<dbReference type="AlphaFoldDB" id="A0A7X1CC93"/>
<feature type="coiled-coil region" evidence="1">
    <location>
        <begin position="93"/>
        <end position="120"/>
    </location>
</feature>
<proteinExistence type="predicted"/>
<evidence type="ECO:0000256" key="1">
    <source>
        <dbReference type="SAM" id="Coils"/>
    </source>
</evidence>
<feature type="coiled-coil region" evidence="1">
    <location>
        <begin position="4"/>
        <end position="45"/>
    </location>
</feature>
<dbReference type="RefSeq" id="WP_185401163.1">
    <property type="nucleotide sequence ID" value="NZ_JAARRI010000001.1"/>
</dbReference>
<dbReference type="EMBL" id="JAASTX010000012">
    <property type="protein sequence ID" value="MBC1492228.1"/>
    <property type="molecule type" value="Genomic_DNA"/>
</dbReference>